<dbReference type="Proteomes" id="UP000824120">
    <property type="component" value="Chromosome 4"/>
</dbReference>
<accession>A0A9J5Z4W0</accession>
<name>A0A9J5Z4W0_SOLCO</name>
<protein>
    <submittedName>
        <fullName evidence="1">Uncharacterized protein</fullName>
    </submittedName>
</protein>
<dbReference type="AlphaFoldDB" id="A0A9J5Z4W0"/>
<dbReference type="EMBL" id="JACXVP010000004">
    <property type="protein sequence ID" value="KAG5608035.1"/>
    <property type="molecule type" value="Genomic_DNA"/>
</dbReference>
<evidence type="ECO:0000313" key="2">
    <source>
        <dbReference type="Proteomes" id="UP000824120"/>
    </source>
</evidence>
<organism evidence="1 2">
    <name type="scientific">Solanum commersonii</name>
    <name type="common">Commerson's wild potato</name>
    <name type="synonym">Commerson's nightshade</name>
    <dbReference type="NCBI Taxonomy" id="4109"/>
    <lineage>
        <taxon>Eukaryota</taxon>
        <taxon>Viridiplantae</taxon>
        <taxon>Streptophyta</taxon>
        <taxon>Embryophyta</taxon>
        <taxon>Tracheophyta</taxon>
        <taxon>Spermatophyta</taxon>
        <taxon>Magnoliopsida</taxon>
        <taxon>eudicotyledons</taxon>
        <taxon>Gunneridae</taxon>
        <taxon>Pentapetalae</taxon>
        <taxon>asterids</taxon>
        <taxon>lamiids</taxon>
        <taxon>Solanales</taxon>
        <taxon>Solanaceae</taxon>
        <taxon>Solanoideae</taxon>
        <taxon>Solaneae</taxon>
        <taxon>Solanum</taxon>
    </lineage>
</organism>
<sequence length="188" mass="21886">MPFSLKITRSSVKTLAMEPFSNHGKPHILPIFVCYYPRDILVTRNSNVIFAKKLHCPPLRPSYGAQLVTMAKTAHFKGQTILGAGKPLFYRFSCAIIYEIFCWSPRLKLPIFKVKRVSEQVNPSFFQFSYAIFQGLSYRASWSPRLKRPISKVKQTLEQPIFVRYSARDLLVTRNFNIFLPKIYMDLR</sequence>
<comment type="caution">
    <text evidence="1">The sequence shown here is derived from an EMBL/GenBank/DDBJ whole genome shotgun (WGS) entry which is preliminary data.</text>
</comment>
<keyword evidence="2" id="KW-1185">Reference proteome</keyword>
<reference evidence="1 2" key="1">
    <citation type="submission" date="2020-09" db="EMBL/GenBank/DDBJ databases">
        <title>De no assembly of potato wild relative species, Solanum commersonii.</title>
        <authorList>
            <person name="Cho K."/>
        </authorList>
    </citation>
    <scope>NUCLEOTIDE SEQUENCE [LARGE SCALE GENOMIC DNA]</scope>
    <source>
        <strain evidence="1">LZ3.2</strain>
        <tissue evidence="1">Leaf</tissue>
    </source>
</reference>
<evidence type="ECO:0000313" key="1">
    <source>
        <dbReference type="EMBL" id="KAG5608035.1"/>
    </source>
</evidence>
<proteinExistence type="predicted"/>
<gene>
    <name evidence="1" type="ORF">H5410_019316</name>
</gene>